<dbReference type="GO" id="GO:0032259">
    <property type="term" value="P:methylation"/>
    <property type="evidence" value="ECO:0007669"/>
    <property type="project" value="UniProtKB-KW"/>
</dbReference>
<dbReference type="GO" id="GO:0005739">
    <property type="term" value="C:mitochondrion"/>
    <property type="evidence" value="ECO:0007669"/>
    <property type="project" value="TreeGrafter"/>
</dbReference>
<evidence type="ECO:0000256" key="3">
    <source>
        <dbReference type="ARBA" id="ARBA00022603"/>
    </source>
</evidence>
<gene>
    <name evidence="15" type="ORF">F2Q68_00037784</name>
</gene>
<dbReference type="PANTHER" id="PTHR22855">
    <property type="entry name" value="ACETYL, PROPIONYL, PYRUVATE, AND GLUTACONYL CARBOXYLASE-RELATED"/>
    <property type="match status" value="1"/>
</dbReference>
<keyword evidence="4" id="KW-0808">Transferase</keyword>
<dbReference type="GO" id="GO:0006552">
    <property type="term" value="P:L-leucine catabolic process"/>
    <property type="evidence" value="ECO:0007669"/>
    <property type="project" value="TreeGrafter"/>
</dbReference>
<dbReference type="GO" id="GO:0008171">
    <property type="term" value="F:O-methyltransferase activity"/>
    <property type="evidence" value="ECO:0007669"/>
    <property type="project" value="InterPro"/>
</dbReference>
<dbReference type="AlphaFoldDB" id="A0A8S9GWE3"/>
<reference evidence="15" key="1">
    <citation type="submission" date="2019-12" db="EMBL/GenBank/DDBJ databases">
        <title>Genome sequencing and annotation of Brassica cretica.</title>
        <authorList>
            <person name="Studholme D.J."/>
            <person name="Sarris P.F."/>
        </authorList>
    </citation>
    <scope>NUCLEOTIDE SEQUENCE</scope>
    <source>
        <strain evidence="15">PFS-001/15</strain>
        <tissue evidence="15">Leaf</tissue>
    </source>
</reference>
<dbReference type="PROSITE" id="PS50980">
    <property type="entry name" value="COA_CT_NTER"/>
    <property type="match status" value="1"/>
</dbReference>
<feature type="domain" description="CoA carboxyltransferase N-terminal" evidence="14">
    <location>
        <begin position="69"/>
        <end position="267"/>
    </location>
</feature>
<comment type="similarity">
    <text evidence="2">Belongs to the AccD/PCCB family.</text>
</comment>
<dbReference type="GO" id="GO:0004485">
    <property type="term" value="F:methylcrotonoyl-CoA carboxylase activity"/>
    <property type="evidence" value="ECO:0007669"/>
    <property type="project" value="UniProtKB-EC"/>
</dbReference>
<dbReference type="InterPro" id="IPR045190">
    <property type="entry name" value="MCCB/AccD1-like"/>
</dbReference>
<comment type="caution">
    <text evidence="15">The sequence shown here is derived from an EMBL/GenBank/DDBJ whole genome shotgun (WGS) entry which is preliminary data.</text>
</comment>
<evidence type="ECO:0000256" key="13">
    <source>
        <dbReference type="ARBA" id="ARBA00052347"/>
    </source>
</evidence>
<dbReference type="GO" id="GO:1905202">
    <property type="term" value="C:methylcrotonoyl-CoA carboxylase complex"/>
    <property type="evidence" value="ECO:0007669"/>
    <property type="project" value="TreeGrafter"/>
</dbReference>
<sequence length="364" mass="40005">MLRLLGRRAVSASGELTSVHPWRIRPGTDSKPDPFRVFRGLLQKGFCVGVLPDGVDRKSEAFSCNSIAMEGILSELRSHITKVLAGGGEEAVKRNRSRNKPLPRERIDKLLDPGSSFLELSQLAGHELYEEPLPSGGIITGIGPIHGHLCMFMANDPTVKGGTYYPITIKKHLRAQEIAARCRLPCIYLVDSGGAYLPKQAEVFPDKENFGRVFYNESVMSSQGIPQIAIVLGSCTAGGAYIPAMADESVMVKGNGTIFLAGPPLVKEKNHGTYDFIFVDADKDNYINYHKRLIDLVKVGGVIGYDNTLWNGSVVAPPDAPMRKYVRYYRDFVLELNKALAADPRIEICMLPVGDGITICRRIN</sequence>
<dbReference type="EC" id="6.4.1.4" evidence="10"/>
<name>A0A8S9GWE3_BRACR</name>
<evidence type="ECO:0000256" key="11">
    <source>
        <dbReference type="ARBA" id="ARBA00031237"/>
    </source>
</evidence>
<dbReference type="PROSITE" id="PS51682">
    <property type="entry name" value="SAM_OMT_I"/>
    <property type="match status" value="1"/>
</dbReference>
<dbReference type="Pfam" id="PF01039">
    <property type="entry name" value="Carboxyl_trans"/>
    <property type="match status" value="1"/>
</dbReference>
<evidence type="ECO:0000259" key="14">
    <source>
        <dbReference type="PROSITE" id="PS50980"/>
    </source>
</evidence>
<dbReference type="SUPFAM" id="SSF52096">
    <property type="entry name" value="ClpP/crotonase"/>
    <property type="match status" value="1"/>
</dbReference>
<dbReference type="PANTHER" id="PTHR22855:SF13">
    <property type="entry name" value="METHYLCROTONOYL-COA CARBOXYLASE BETA CHAIN, MITOCHONDRIAL"/>
    <property type="match status" value="1"/>
</dbReference>
<keyword evidence="3" id="KW-0489">Methyltransferase</keyword>
<keyword evidence="6" id="KW-0547">Nucleotide-binding</keyword>
<accession>A0A8S9GWE3</accession>
<evidence type="ECO:0000256" key="5">
    <source>
        <dbReference type="ARBA" id="ARBA00022691"/>
    </source>
</evidence>
<comment type="catalytic activity">
    <reaction evidence="13">
        <text>3-methylbut-2-enoyl-CoA + hydrogencarbonate + ATP = 3-methyl-(2E)-glutaconyl-CoA + ADP + phosphate + H(+)</text>
        <dbReference type="Rhea" id="RHEA:13589"/>
        <dbReference type="ChEBI" id="CHEBI:15378"/>
        <dbReference type="ChEBI" id="CHEBI:17544"/>
        <dbReference type="ChEBI" id="CHEBI:30616"/>
        <dbReference type="ChEBI" id="CHEBI:43474"/>
        <dbReference type="ChEBI" id="CHEBI:57344"/>
        <dbReference type="ChEBI" id="CHEBI:57346"/>
        <dbReference type="ChEBI" id="CHEBI:456216"/>
        <dbReference type="EC" id="6.4.1.4"/>
    </reaction>
</comment>
<protein>
    <recommendedName>
        <fullName evidence="10">methylcrotonoyl-CoA carboxylase</fullName>
        <ecNumber evidence="10">6.4.1.4</ecNumber>
    </recommendedName>
    <alternativeName>
        <fullName evidence="12">3-methylcrotonyl-CoA carboxylase 2</fullName>
    </alternativeName>
    <alternativeName>
        <fullName evidence="11">3-methylcrotonyl-CoA:carbon dioxide ligase subunit beta</fullName>
    </alternativeName>
</protein>
<dbReference type="Proteomes" id="UP000712281">
    <property type="component" value="Unassembled WGS sequence"/>
</dbReference>
<comment type="pathway">
    <text evidence="9">Amino-acid degradation; L-leucine degradation; (S)-3-hydroxy-3-methylglutaryl-CoA from 3-isovaleryl-CoA: step 2/3.</text>
</comment>
<evidence type="ECO:0000256" key="2">
    <source>
        <dbReference type="ARBA" id="ARBA00006102"/>
    </source>
</evidence>
<evidence type="ECO:0000256" key="8">
    <source>
        <dbReference type="ARBA" id="ARBA00023453"/>
    </source>
</evidence>
<dbReference type="SUPFAM" id="SSF53335">
    <property type="entry name" value="S-adenosyl-L-methionine-dependent methyltransferases"/>
    <property type="match status" value="1"/>
</dbReference>
<organism evidence="15 16">
    <name type="scientific">Brassica cretica</name>
    <name type="common">Mustard</name>
    <dbReference type="NCBI Taxonomy" id="69181"/>
    <lineage>
        <taxon>Eukaryota</taxon>
        <taxon>Viridiplantae</taxon>
        <taxon>Streptophyta</taxon>
        <taxon>Embryophyta</taxon>
        <taxon>Tracheophyta</taxon>
        <taxon>Spermatophyta</taxon>
        <taxon>Magnoliopsida</taxon>
        <taxon>eudicotyledons</taxon>
        <taxon>Gunneridae</taxon>
        <taxon>Pentapetalae</taxon>
        <taxon>rosids</taxon>
        <taxon>malvids</taxon>
        <taxon>Brassicales</taxon>
        <taxon>Brassicaceae</taxon>
        <taxon>Brassiceae</taxon>
        <taxon>Brassica</taxon>
    </lineage>
</organism>
<keyword evidence="5" id="KW-0949">S-adenosyl-L-methionine</keyword>
<evidence type="ECO:0000313" key="15">
    <source>
        <dbReference type="EMBL" id="KAF2549869.1"/>
    </source>
</evidence>
<evidence type="ECO:0000313" key="16">
    <source>
        <dbReference type="Proteomes" id="UP000712281"/>
    </source>
</evidence>
<dbReference type="InterPro" id="IPR029045">
    <property type="entry name" value="ClpP/crotonase-like_dom_sf"/>
</dbReference>
<dbReference type="InterPro" id="IPR034733">
    <property type="entry name" value="AcCoA_carboxyl_beta"/>
</dbReference>
<comment type="cofactor">
    <cofactor evidence="1">
        <name>a divalent metal cation</name>
        <dbReference type="ChEBI" id="CHEBI:60240"/>
    </cofactor>
</comment>
<evidence type="ECO:0000256" key="12">
    <source>
        <dbReference type="ARBA" id="ARBA00031404"/>
    </source>
</evidence>
<dbReference type="Gene3D" id="3.90.226.10">
    <property type="entry name" value="2-enoyl-CoA Hydratase, Chain A, domain 1"/>
    <property type="match status" value="1"/>
</dbReference>
<proteinExistence type="inferred from homology"/>
<evidence type="ECO:0000256" key="10">
    <source>
        <dbReference type="ARBA" id="ARBA00026116"/>
    </source>
</evidence>
<evidence type="ECO:0000256" key="4">
    <source>
        <dbReference type="ARBA" id="ARBA00022679"/>
    </source>
</evidence>
<evidence type="ECO:0000256" key="6">
    <source>
        <dbReference type="ARBA" id="ARBA00022741"/>
    </source>
</evidence>
<evidence type="ECO:0000256" key="7">
    <source>
        <dbReference type="ARBA" id="ARBA00022840"/>
    </source>
</evidence>
<keyword evidence="7" id="KW-0067">ATP-binding</keyword>
<dbReference type="InterPro" id="IPR011762">
    <property type="entry name" value="COA_CT_N"/>
</dbReference>
<dbReference type="GO" id="GO:0005524">
    <property type="term" value="F:ATP binding"/>
    <property type="evidence" value="ECO:0007669"/>
    <property type="project" value="UniProtKB-KW"/>
</dbReference>
<evidence type="ECO:0000256" key="1">
    <source>
        <dbReference type="ARBA" id="ARBA00001968"/>
    </source>
</evidence>
<evidence type="ECO:0000256" key="9">
    <source>
        <dbReference type="ARBA" id="ARBA00025711"/>
    </source>
</evidence>
<comment type="similarity">
    <text evidence="8">Belongs to the class I-like SAM-binding methyltransferase superfamily. Cation-dependent O-methyltransferase family.</text>
</comment>
<dbReference type="FunFam" id="3.90.226.10:FF:000030">
    <property type="entry name" value="Acetyl-CoA carboxylase carboxyltransferase subunit"/>
    <property type="match status" value="1"/>
</dbReference>
<dbReference type="InterPro" id="IPR002935">
    <property type="entry name" value="SAM_O-MeTrfase"/>
</dbReference>
<dbReference type="InterPro" id="IPR029063">
    <property type="entry name" value="SAM-dependent_MTases_sf"/>
</dbReference>
<dbReference type="EMBL" id="QGKW02001988">
    <property type="protein sequence ID" value="KAF2549869.1"/>
    <property type="molecule type" value="Genomic_DNA"/>
</dbReference>